<keyword evidence="3" id="KW-0966">Cell projection</keyword>
<dbReference type="Proteomes" id="UP001519294">
    <property type="component" value="Unassembled WGS sequence"/>
</dbReference>
<comment type="caution">
    <text evidence="3">The sequence shown here is derived from an EMBL/GenBank/DDBJ whole genome shotgun (WGS) entry which is preliminary data.</text>
</comment>
<feature type="compositionally biased region" description="Basic and acidic residues" evidence="1">
    <location>
        <begin position="509"/>
        <end position="523"/>
    </location>
</feature>
<keyword evidence="4" id="KW-1185">Reference proteome</keyword>
<dbReference type="Gene3D" id="3.30.750.140">
    <property type="match status" value="1"/>
</dbReference>
<evidence type="ECO:0000313" key="3">
    <source>
        <dbReference type="EMBL" id="MBP2256201.1"/>
    </source>
</evidence>
<sequence>MHIHPLTRENYSSSFTKDNINENEERGNFFHQLFNNQKNVDDEMSNEKRRKFEKDSRRTVNFHHDWFTRPKKILEEGEEPQSSIPLVVQKKGKSDWDSNLIPSFQEQMFSLDLSSISPFLRIRDKEGEELTQVSNEQDFNKTIKAELLALKQSETMNKDYYSESEITEMKMINGVLKENKNWKALHTAHNKRNQSTMVQDNTHADVAKIVYKIPSIPLNHLNDQKDIKVNSDHFFEGIKSFIGSYKDAKPQKVIQDNLGRTDVEIKKYFTEIVQKAEKLIAQVSSNQEIKKIAPKLLAFIEQWIMLEKKYDAKENQIKPQTNEDTIETKIWRSLLDVFQRKHQFALQQYGDLDSDVTESNIVNFVQKVMNNNSFGYKPAGLGSSFSSMSISKLEQYAIYVNMSQIQGSYPVDQDIMDQFQNIIRRSKFLAKSNGINQLSIALRPDTLGEIRLRLTQVGGDMTVKIIVTSQATKEILQSNIHQLKSMFSPHQITIEKLDVNFQSNQELYEKEREQEQANKEDQNHPGQSKQNKQSNEDTEVHFHELLMNEKV</sequence>
<dbReference type="CDD" id="cd17470">
    <property type="entry name" value="T3SS_Flik_C"/>
    <property type="match status" value="1"/>
</dbReference>
<evidence type="ECO:0000259" key="2">
    <source>
        <dbReference type="Pfam" id="PF02120"/>
    </source>
</evidence>
<feature type="compositionally biased region" description="Polar residues" evidence="1">
    <location>
        <begin position="524"/>
        <end position="533"/>
    </location>
</feature>
<dbReference type="InterPro" id="IPR021136">
    <property type="entry name" value="Flagellar_hook_control-like_C"/>
</dbReference>
<feature type="region of interest" description="Disordered" evidence="1">
    <location>
        <begin position="509"/>
        <end position="551"/>
    </location>
</feature>
<dbReference type="InterPro" id="IPR038610">
    <property type="entry name" value="FliK-like_C_sf"/>
</dbReference>
<organism evidence="3 4">
    <name type="scientific">Virgibacillus alimentarius</name>
    <dbReference type="NCBI Taxonomy" id="698769"/>
    <lineage>
        <taxon>Bacteria</taxon>
        <taxon>Bacillati</taxon>
        <taxon>Bacillota</taxon>
        <taxon>Bacilli</taxon>
        <taxon>Bacillales</taxon>
        <taxon>Bacillaceae</taxon>
        <taxon>Virgibacillus</taxon>
    </lineage>
</organism>
<protein>
    <submittedName>
        <fullName evidence="3">Flagellar hook-length control protein FliK</fullName>
    </submittedName>
</protein>
<name>A0ABS4S572_9BACI</name>
<gene>
    <name evidence="3" type="ORF">J2Z81_000133</name>
</gene>
<dbReference type="RefSeq" id="WP_226370504.1">
    <property type="nucleotide sequence ID" value="NZ_JAGIKX010000001.1"/>
</dbReference>
<reference evidence="3 4" key="1">
    <citation type="submission" date="2021-03" db="EMBL/GenBank/DDBJ databases">
        <title>Genomic Encyclopedia of Type Strains, Phase IV (KMG-IV): sequencing the most valuable type-strain genomes for metagenomic binning, comparative biology and taxonomic classification.</title>
        <authorList>
            <person name="Goeker M."/>
        </authorList>
    </citation>
    <scope>NUCLEOTIDE SEQUENCE [LARGE SCALE GENOMIC DNA]</scope>
    <source>
        <strain evidence="3 4">DSM 25790</strain>
    </source>
</reference>
<dbReference type="Pfam" id="PF02120">
    <property type="entry name" value="Flg_hook"/>
    <property type="match status" value="1"/>
</dbReference>
<evidence type="ECO:0000313" key="4">
    <source>
        <dbReference type="Proteomes" id="UP001519294"/>
    </source>
</evidence>
<keyword evidence="3" id="KW-0282">Flagellum</keyword>
<evidence type="ECO:0000256" key="1">
    <source>
        <dbReference type="SAM" id="MobiDB-lite"/>
    </source>
</evidence>
<keyword evidence="3" id="KW-0969">Cilium</keyword>
<dbReference type="EMBL" id="JAGIKX010000001">
    <property type="protein sequence ID" value="MBP2256201.1"/>
    <property type="molecule type" value="Genomic_DNA"/>
</dbReference>
<feature type="domain" description="Flagellar hook-length control protein-like C-terminal" evidence="2">
    <location>
        <begin position="428"/>
        <end position="505"/>
    </location>
</feature>
<accession>A0ABS4S572</accession>
<feature type="compositionally biased region" description="Basic and acidic residues" evidence="1">
    <location>
        <begin position="534"/>
        <end position="551"/>
    </location>
</feature>
<proteinExistence type="predicted"/>